<evidence type="ECO:0000256" key="4">
    <source>
        <dbReference type="ARBA" id="ARBA00023136"/>
    </source>
</evidence>
<keyword evidence="2 6" id="KW-0812">Transmembrane</keyword>
<dbReference type="Gene3D" id="1.20.1080.10">
    <property type="entry name" value="Glycerol uptake facilitator protein"/>
    <property type="match status" value="1"/>
</dbReference>
<keyword evidence="4 6" id="KW-0472">Membrane</keyword>
<organism evidence="7 8">
    <name type="scientific">Priestia megaterium</name>
    <name type="common">Bacillus megaterium</name>
    <dbReference type="NCBI Taxonomy" id="1404"/>
    <lineage>
        <taxon>Bacteria</taxon>
        <taxon>Bacillati</taxon>
        <taxon>Bacillota</taxon>
        <taxon>Bacilli</taxon>
        <taxon>Bacillales</taxon>
        <taxon>Bacillaceae</taxon>
        <taxon>Priestia</taxon>
    </lineage>
</organism>
<accession>A0A6H1P4S0</accession>
<feature type="transmembrane region" description="Helical" evidence="6">
    <location>
        <begin position="61"/>
        <end position="91"/>
    </location>
</feature>
<evidence type="ECO:0000256" key="3">
    <source>
        <dbReference type="ARBA" id="ARBA00022989"/>
    </source>
</evidence>
<evidence type="ECO:0000313" key="7">
    <source>
        <dbReference type="EMBL" id="QIZ08543.1"/>
    </source>
</evidence>
<comment type="subcellular location">
    <subcellularLocation>
        <location evidence="1">Membrane</location>
        <topology evidence="1">Multi-pass membrane protein</topology>
    </subcellularLocation>
</comment>
<evidence type="ECO:0000313" key="8">
    <source>
        <dbReference type="Proteomes" id="UP000501868"/>
    </source>
</evidence>
<dbReference type="InterPro" id="IPR023271">
    <property type="entry name" value="Aquaporin-like"/>
</dbReference>
<dbReference type="GO" id="GO:0015499">
    <property type="term" value="F:formate transmembrane transporter activity"/>
    <property type="evidence" value="ECO:0007669"/>
    <property type="project" value="TreeGrafter"/>
</dbReference>
<dbReference type="PANTHER" id="PTHR30520:SF6">
    <property type="entry name" value="FORMATE_NITRATE FAMILY TRANSPORTER (EUROFUNG)"/>
    <property type="match status" value="1"/>
</dbReference>
<feature type="transmembrane region" description="Helical" evidence="6">
    <location>
        <begin position="103"/>
        <end position="125"/>
    </location>
</feature>
<evidence type="ECO:0000256" key="2">
    <source>
        <dbReference type="ARBA" id="ARBA00022692"/>
    </source>
</evidence>
<sequence>MDYVIPSKVLESMIDAGAKKAKLSISQLLMRGFLGAALLGFATTLAFLFELQTNIGMLGAIIFPVGFVMIILLGFELVTGNFALIPVAVLVKKATVREMLYNWFWVIVGHLIGGIVYAALCYVAFTNDGQTFEHPLVQKIIKVAEAKTTSYEAMGSNGILVVFVKAMLCNWMVTLGAIMAMTTTSTLGKIIAMWLPITTFFGQGFEHAVVNMFVIPAGMMFGADVSLADWWLWNQIPVLVGNLASGFIFTGLAMYLIYKKDITKEKVSTFSSNLKRVSS</sequence>
<evidence type="ECO:0000256" key="5">
    <source>
        <dbReference type="ARBA" id="ARBA00049660"/>
    </source>
</evidence>
<dbReference type="Proteomes" id="UP000501868">
    <property type="component" value="Chromosome"/>
</dbReference>
<protein>
    <submittedName>
        <fullName evidence="7">Formate/nitrite transporter family protein</fullName>
    </submittedName>
</protein>
<dbReference type="AlphaFoldDB" id="A0A6H1P4S0"/>
<dbReference type="EMBL" id="CP051128">
    <property type="protein sequence ID" value="QIZ08543.1"/>
    <property type="molecule type" value="Genomic_DNA"/>
</dbReference>
<keyword evidence="3 6" id="KW-1133">Transmembrane helix</keyword>
<proteinExistence type="inferred from homology"/>
<dbReference type="Pfam" id="PF01226">
    <property type="entry name" value="Form_Nir_trans"/>
    <property type="match status" value="1"/>
</dbReference>
<evidence type="ECO:0000256" key="6">
    <source>
        <dbReference type="SAM" id="Phobius"/>
    </source>
</evidence>
<dbReference type="GO" id="GO:0005886">
    <property type="term" value="C:plasma membrane"/>
    <property type="evidence" value="ECO:0007669"/>
    <property type="project" value="TreeGrafter"/>
</dbReference>
<dbReference type="InterPro" id="IPR000292">
    <property type="entry name" value="For/NO2_transpt"/>
</dbReference>
<feature type="transmembrane region" description="Helical" evidence="6">
    <location>
        <begin position="159"/>
        <end position="181"/>
    </location>
</feature>
<comment type="similarity">
    <text evidence="5">Belongs to the FNT transporter (TC 1.A.16) family.</text>
</comment>
<reference evidence="7 8" key="2">
    <citation type="submission" date="2020-04" db="EMBL/GenBank/DDBJ databases">
        <authorList>
            <person name="Fomenkov A."/>
            <person name="Anton B.P."/>
            <person name="Roberts R.J."/>
        </authorList>
    </citation>
    <scope>NUCLEOTIDE SEQUENCE [LARGE SCALE GENOMIC DNA]</scope>
    <source>
        <strain evidence="7 8">S2</strain>
    </source>
</reference>
<gene>
    <name evidence="7" type="ORF">HFZ78_19015</name>
</gene>
<reference evidence="7 8" key="1">
    <citation type="submission" date="2020-04" db="EMBL/GenBank/DDBJ databases">
        <title>Genome-Wide Identification of 5-Methylcytosine Sites in Bacterial Genomes By High-Throughput Sequencing of MspJI Restriction Fragments.</title>
        <authorList>
            <person name="Wu V."/>
        </authorList>
    </citation>
    <scope>NUCLEOTIDE SEQUENCE [LARGE SCALE GENOMIC DNA]</scope>
    <source>
        <strain evidence="7 8">S2</strain>
    </source>
</reference>
<dbReference type="PANTHER" id="PTHR30520">
    <property type="entry name" value="FORMATE TRANSPORTER-RELATED"/>
    <property type="match status" value="1"/>
</dbReference>
<feature type="transmembrane region" description="Helical" evidence="6">
    <location>
        <begin position="235"/>
        <end position="258"/>
    </location>
</feature>
<evidence type="ECO:0000256" key="1">
    <source>
        <dbReference type="ARBA" id="ARBA00004141"/>
    </source>
</evidence>
<feature type="transmembrane region" description="Helical" evidence="6">
    <location>
        <begin position="28"/>
        <end position="49"/>
    </location>
</feature>
<feature type="transmembrane region" description="Helical" evidence="6">
    <location>
        <begin position="193"/>
        <end position="215"/>
    </location>
</feature>
<name>A0A6H1P4S0_PRIMG</name>